<gene>
    <name evidence="2" type="ORF">D8Y22_08405</name>
</gene>
<feature type="domain" description="DUF7344" evidence="1">
    <location>
        <begin position="10"/>
        <end position="85"/>
    </location>
</feature>
<dbReference type="Proteomes" id="UP000318864">
    <property type="component" value="Unassembled WGS sequence"/>
</dbReference>
<proteinExistence type="predicted"/>
<name>A0A4S3TPU7_9EURY</name>
<organism evidence="2 3">
    <name type="scientific">Salinadaptatus halalkaliphilus</name>
    <dbReference type="NCBI Taxonomy" id="2419781"/>
    <lineage>
        <taxon>Archaea</taxon>
        <taxon>Methanobacteriati</taxon>
        <taxon>Methanobacteriota</taxon>
        <taxon>Stenosarchaea group</taxon>
        <taxon>Halobacteria</taxon>
        <taxon>Halobacteriales</taxon>
        <taxon>Natrialbaceae</taxon>
        <taxon>Salinadaptatus</taxon>
    </lineage>
</organism>
<dbReference type="RefSeq" id="WP_141464257.1">
    <property type="nucleotide sequence ID" value="NZ_RBZW01000021.1"/>
</dbReference>
<comment type="caution">
    <text evidence="2">The sequence shown here is derived from an EMBL/GenBank/DDBJ whole genome shotgun (WGS) entry which is preliminary data.</text>
</comment>
<reference evidence="2 3" key="1">
    <citation type="submission" date="2018-10" db="EMBL/GenBank/DDBJ databases">
        <title>Natronolimnobius sp. XQ-INN 246 isolated from Inner Mongolia Autonomous Region of China.</title>
        <authorList>
            <person name="Xue Q."/>
        </authorList>
    </citation>
    <scope>NUCLEOTIDE SEQUENCE [LARGE SCALE GENOMIC DNA]</scope>
    <source>
        <strain evidence="2 3">XQ-INN 246</strain>
    </source>
</reference>
<dbReference type="InterPro" id="IPR036388">
    <property type="entry name" value="WH-like_DNA-bd_sf"/>
</dbReference>
<dbReference type="OrthoDB" id="194397at2157"/>
<evidence type="ECO:0000313" key="2">
    <source>
        <dbReference type="EMBL" id="THE65225.1"/>
    </source>
</evidence>
<dbReference type="Pfam" id="PF24035">
    <property type="entry name" value="DUF7344"/>
    <property type="match status" value="1"/>
</dbReference>
<dbReference type="Gene3D" id="1.10.10.10">
    <property type="entry name" value="Winged helix-like DNA-binding domain superfamily/Winged helix DNA-binding domain"/>
    <property type="match status" value="1"/>
</dbReference>
<evidence type="ECO:0000259" key="1">
    <source>
        <dbReference type="Pfam" id="PF24035"/>
    </source>
</evidence>
<evidence type="ECO:0000313" key="3">
    <source>
        <dbReference type="Proteomes" id="UP000318864"/>
    </source>
</evidence>
<keyword evidence="3" id="KW-1185">Reference proteome</keyword>
<dbReference type="AlphaFoldDB" id="A0A4S3TPU7"/>
<dbReference type="InterPro" id="IPR055768">
    <property type="entry name" value="DUF7344"/>
</dbReference>
<sequence>MATPEERIVRLLSNGTNRTILQVLDSTPRALSVAELAERLRGRAETPWGTDAQLERIRLSLHHTHLPQLEDVGLLAYDRESTTVSTVAGRSADTEWGNLEVLDEFVSTVNDETTSAGGPVEILEGRDDIYEYGRNLADTATDELFLIYTSDELLDENCLPHAQRAVDRGVDLYAGAKSDETREFFSEQLQEATIWEPQLDWMNRRTSYPTISRLIVADRQQVVVGLWDESTDGTKREVAMVGDGRTNPLVVLVRELLGPRLDHLDYQSERFLDDLPFEP</sequence>
<dbReference type="EMBL" id="RBZW01000021">
    <property type="protein sequence ID" value="THE65225.1"/>
    <property type="molecule type" value="Genomic_DNA"/>
</dbReference>
<accession>A0A4S3TPU7</accession>
<protein>
    <submittedName>
        <fullName evidence="2">ArsR family transcriptional regulator</fullName>
    </submittedName>
</protein>